<evidence type="ECO:0000313" key="1">
    <source>
        <dbReference type="EMBL" id="KAJ9055944.1"/>
    </source>
</evidence>
<organism evidence="1 2">
    <name type="scientific">Entomophthora muscae</name>
    <dbReference type="NCBI Taxonomy" id="34485"/>
    <lineage>
        <taxon>Eukaryota</taxon>
        <taxon>Fungi</taxon>
        <taxon>Fungi incertae sedis</taxon>
        <taxon>Zoopagomycota</taxon>
        <taxon>Entomophthoromycotina</taxon>
        <taxon>Entomophthoromycetes</taxon>
        <taxon>Entomophthorales</taxon>
        <taxon>Entomophthoraceae</taxon>
        <taxon>Entomophthora</taxon>
    </lineage>
</organism>
<dbReference type="Proteomes" id="UP001165960">
    <property type="component" value="Unassembled WGS sequence"/>
</dbReference>
<dbReference type="EMBL" id="QTSX02006132">
    <property type="protein sequence ID" value="KAJ9055944.1"/>
    <property type="molecule type" value="Genomic_DNA"/>
</dbReference>
<proteinExistence type="predicted"/>
<evidence type="ECO:0000313" key="2">
    <source>
        <dbReference type="Proteomes" id="UP001165960"/>
    </source>
</evidence>
<keyword evidence="1" id="KW-0378">Hydrolase</keyword>
<accession>A0ACC2S0Q9</accession>
<dbReference type="EC" id="3.1.-.-" evidence="1"/>
<sequence length="1306" mass="145486">MATPLDTCEMPNPSTSVFYSIYSCVYWVLAILTIRIPAYLLQLVSYTITIELNFRLAVLLASVLLSTIYIVVRYRFLTVYSRLPEPDAPPNKSEAFDLQPDTALFEDFYSDPKPPTYPTDFLKSLLASIKIFGYLEEPVFNELSRYMNTKRVLKGDIIFDDNVVEKSFYIVMDGCVQVSTKRATCGLQEESSEEQPSEEIPLTEIQAGGTLSSLFTLLSLFTENVELQRAADKEKAYQEIYSKISTASRSTSKVQERALVKLDSHIASTPQLRNVRFHPNIIARATRDTTLAVIPAEAFRRLTQKFPNSSAHIVQVILTRFQRVTFLTLNKYLSMSKELLEIEQKVTELANHSIKGAMFSRVDLRTILEVAHRVRGPASSWRPNAFNRLKQSKEPSGAQLIVRLGEDQFKSQIETEAYHRLRHQAYNCMVEGLGVLADNSFSLNSELGGLSDLSDVESLAEASDNSMSTTASSTSPTISPGSLRETFEEEVEFYYLRPGATIIDQGEQVDGLYLVLLGKINVSIDAPDRPAFTRKSSVSNPSFGKEEPIIKKLPSKLKPAKANRRPFQIPSGCMAGYMGSVTGSPSFVSMSASTETVVGFLSRKFVNRLMERHPTLLLALAKRLIYQLPPLLLHIDYALEWVVAGANKLIYKRGDPSDSIYIVLNGRLRTINDSLPSGITIVDEFGQGDSVGELEVLTGSPRPLTLHAIRDSELARMPKSLFDSIALAHPAVTIKISRMIAQRTKEQQSPSSRQTSLVQSNSNLRTVGIIPVRGHVPIQEFSVRLQAAFHAIGESAAVLHSSSVHSALGKHAFTRMGKLKLMSWMAEQEERHRIVLLVADGAANSPWTQRCIRQADCIILVGLGDEDPSVGEFERVLISLKTTARKELVLLHSQRSVISGSTQAWLKNRLWVHAHHHMQFPVKRPALLEKPTLFTTLHQLRDQFHRVYADVSGVPWSEQSRRQPATHTGVRSDYARLARRLCGKSIGVVLGGGGARGLGHIGFLRSLEEAGVPIDMIGGCSIGAYIGGLYARDSSTVGVVVRSRAFAIRMTSLWRKVMDLTYPIISWFSGHEFNRGIWKSFSDLQIEDLWLPYYCVTTNITHSRLEVHQSGYVWRYVRASMSLSGFLPPLCDGDKLLVDGGYLDYLPVEVMKSLGADTIFAVDVSGEDSAKFTNYGDSLSGWYVLLCRINPFSRANIPSLADIQSRLAYVSSVAQLEEAKKIPGCLYIRLPVQSYGTLQFGSFAPIEAVGYSHGQKCIKTWDEEGLLASWTSPKEHVPTPERFTPPGPQPSTTPETRIRLRRHNSM</sequence>
<gene>
    <name evidence="1" type="primary">NTE1_2</name>
    <name evidence="1" type="ORF">DSO57_1038105</name>
</gene>
<protein>
    <submittedName>
        <fullName evidence="1">Phosphatidylcholine and lysophosphatidylcholine phospholipase</fullName>
        <ecNumber evidence="1">3.1.-.-</ecNumber>
    </submittedName>
</protein>
<name>A0ACC2S0Q9_9FUNG</name>
<comment type="caution">
    <text evidence="1">The sequence shown here is derived from an EMBL/GenBank/DDBJ whole genome shotgun (WGS) entry which is preliminary data.</text>
</comment>
<keyword evidence="2" id="KW-1185">Reference proteome</keyword>
<reference evidence="1" key="1">
    <citation type="submission" date="2022-04" db="EMBL/GenBank/DDBJ databases">
        <title>Genome of the entomopathogenic fungus Entomophthora muscae.</title>
        <authorList>
            <person name="Elya C."/>
            <person name="Lovett B.R."/>
            <person name="Lee E."/>
            <person name="Macias A.M."/>
            <person name="Hajek A.E."/>
            <person name="De Bivort B.L."/>
            <person name="Kasson M.T."/>
            <person name="De Fine Licht H.H."/>
            <person name="Stajich J.E."/>
        </authorList>
    </citation>
    <scope>NUCLEOTIDE SEQUENCE</scope>
    <source>
        <strain evidence="1">Berkeley</strain>
    </source>
</reference>